<sequence>MEEVIWRIVTFIVFGTWLVFVPRHMEFILVKYQSFLYKYIPLAQLVFKTEKEAAIPIFNERAIRAIGFAHYLGAVVVATKHQW</sequence>
<dbReference type="Proteomes" id="UP000184520">
    <property type="component" value="Unassembled WGS sequence"/>
</dbReference>
<reference evidence="3" key="1">
    <citation type="submission" date="2016-11" db="EMBL/GenBank/DDBJ databases">
        <authorList>
            <person name="Varghese N."/>
            <person name="Submissions S."/>
        </authorList>
    </citation>
    <scope>NUCLEOTIDE SEQUENCE [LARGE SCALE GENOMIC DNA]</scope>
    <source>
        <strain evidence="3">CGMCC 1.8995</strain>
    </source>
</reference>
<dbReference type="RefSeq" id="WP_073325466.1">
    <property type="nucleotide sequence ID" value="NZ_FQWD01000014.1"/>
</dbReference>
<keyword evidence="1" id="KW-1133">Transmembrane helix</keyword>
<dbReference type="OrthoDB" id="7066158at2"/>
<keyword evidence="1" id="KW-0472">Membrane</keyword>
<evidence type="ECO:0000313" key="2">
    <source>
        <dbReference type="EMBL" id="SHH43813.1"/>
    </source>
</evidence>
<dbReference type="EMBL" id="FQWD01000014">
    <property type="protein sequence ID" value="SHH43813.1"/>
    <property type="molecule type" value="Genomic_DNA"/>
</dbReference>
<evidence type="ECO:0000256" key="1">
    <source>
        <dbReference type="SAM" id="Phobius"/>
    </source>
</evidence>
<evidence type="ECO:0000313" key="3">
    <source>
        <dbReference type="Proteomes" id="UP000184520"/>
    </source>
</evidence>
<keyword evidence="3" id="KW-1185">Reference proteome</keyword>
<organism evidence="2 3">
    <name type="scientific">Marisediminitalea aggregata</name>
    <dbReference type="NCBI Taxonomy" id="634436"/>
    <lineage>
        <taxon>Bacteria</taxon>
        <taxon>Pseudomonadati</taxon>
        <taxon>Pseudomonadota</taxon>
        <taxon>Gammaproteobacteria</taxon>
        <taxon>Alteromonadales</taxon>
        <taxon>Alteromonadaceae</taxon>
        <taxon>Marisediminitalea</taxon>
    </lineage>
</organism>
<dbReference type="AlphaFoldDB" id="A0A1M5T0A2"/>
<proteinExistence type="predicted"/>
<feature type="transmembrane region" description="Helical" evidence="1">
    <location>
        <begin position="6"/>
        <end position="22"/>
    </location>
</feature>
<name>A0A1M5T0A2_9ALTE</name>
<keyword evidence="1" id="KW-0812">Transmembrane</keyword>
<accession>A0A1M5T0A2</accession>
<protein>
    <submittedName>
        <fullName evidence="2">Uncharacterized protein</fullName>
    </submittedName>
</protein>
<gene>
    <name evidence="2" type="ORF">SAMN05216361_0130</name>
</gene>